<evidence type="ECO:0000256" key="3">
    <source>
        <dbReference type="ARBA" id="ARBA00022516"/>
    </source>
</evidence>
<dbReference type="InterPro" id="IPR041431">
    <property type="entry name" value="Mvd1_C"/>
</dbReference>
<dbReference type="InterPro" id="IPR006203">
    <property type="entry name" value="GHMP_knse_ATP-bd_CS"/>
</dbReference>
<evidence type="ECO:0000256" key="5">
    <source>
        <dbReference type="ARBA" id="ARBA00022741"/>
    </source>
</evidence>
<dbReference type="GO" id="GO:0019287">
    <property type="term" value="P:isopentenyl diphosphate biosynthetic process, mevalonate pathway"/>
    <property type="evidence" value="ECO:0007669"/>
    <property type="project" value="InterPro"/>
</dbReference>
<gene>
    <name evidence="12" type="primary">mvaD</name>
    <name evidence="12" type="ORF">STRUR_1005</name>
</gene>
<evidence type="ECO:0000256" key="4">
    <source>
        <dbReference type="ARBA" id="ARBA00022679"/>
    </source>
</evidence>
<dbReference type="Pfam" id="PF18376">
    <property type="entry name" value="MDD_C"/>
    <property type="match status" value="1"/>
</dbReference>
<dbReference type="GO" id="GO:0016301">
    <property type="term" value="F:kinase activity"/>
    <property type="evidence" value="ECO:0007669"/>
    <property type="project" value="UniProtKB-KW"/>
</dbReference>
<evidence type="ECO:0000256" key="8">
    <source>
        <dbReference type="ARBA" id="ARBA00023098"/>
    </source>
</evidence>
<dbReference type="PROSITE" id="PS00627">
    <property type="entry name" value="GHMP_KINASES_ATP"/>
    <property type="match status" value="1"/>
</dbReference>
<keyword evidence="9 12" id="KW-0456">Lyase</keyword>
<dbReference type="EMBL" id="AEUZ02000001">
    <property type="protein sequence ID" value="EHJ56890.1"/>
    <property type="molecule type" value="Genomic_DNA"/>
</dbReference>
<dbReference type="InterPro" id="IPR036554">
    <property type="entry name" value="GHMP_kinase_C_sf"/>
</dbReference>
<keyword evidence="5" id="KW-0547">Nucleotide-binding</keyword>
<evidence type="ECO:0000259" key="11">
    <source>
        <dbReference type="Pfam" id="PF22700"/>
    </source>
</evidence>
<dbReference type="AlphaFoldDB" id="G5KFG1"/>
<dbReference type="SUPFAM" id="SSF55060">
    <property type="entry name" value="GHMP Kinase, C-terminal domain"/>
    <property type="match status" value="1"/>
</dbReference>
<evidence type="ECO:0000259" key="10">
    <source>
        <dbReference type="Pfam" id="PF18376"/>
    </source>
</evidence>
<evidence type="ECO:0000256" key="9">
    <source>
        <dbReference type="ARBA" id="ARBA00023239"/>
    </source>
</evidence>
<comment type="caution">
    <text evidence="12">The sequence shown here is derived from an EMBL/GenBank/DDBJ whole genome shotgun (WGS) entry which is preliminary data.</text>
</comment>
<evidence type="ECO:0000313" key="12">
    <source>
        <dbReference type="EMBL" id="EHJ56890.1"/>
    </source>
</evidence>
<keyword evidence="7" id="KW-0067">ATP-binding</keyword>
<evidence type="ECO:0000313" key="13">
    <source>
        <dbReference type="Proteomes" id="UP000005388"/>
    </source>
</evidence>
<keyword evidence="6" id="KW-0418">Kinase</keyword>
<keyword evidence="8" id="KW-0443">Lipid metabolism</keyword>
<dbReference type="Pfam" id="PF22700">
    <property type="entry name" value="MVD-like_N"/>
    <property type="match status" value="1"/>
</dbReference>
<keyword evidence="4" id="KW-0808">Transferase</keyword>
<feature type="domain" description="Mvd1 C-terminal" evidence="10">
    <location>
        <begin position="171"/>
        <end position="302"/>
    </location>
</feature>
<dbReference type="SUPFAM" id="SSF54211">
    <property type="entry name" value="Ribosomal protein S5 domain 2-like"/>
    <property type="match status" value="1"/>
</dbReference>
<dbReference type="PANTHER" id="PTHR10977:SF3">
    <property type="entry name" value="DIPHOSPHOMEVALONATE DECARBOXYLASE"/>
    <property type="match status" value="1"/>
</dbReference>
<dbReference type="GO" id="GO:0004163">
    <property type="term" value="F:diphosphomevalonate decarboxylase activity"/>
    <property type="evidence" value="ECO:0007669"/>
    <property type="project" value="UniProtKB-EC"/>
</dbReference>
<proteinExistence type="inferred from homology"/>
<dbReference type="eggNOG" id="COG3407">
    <property type="taxonomic scope" value="Bacteria"/>
</dbReference>
<reference evidence="12 13" key="1">
    <citation type="journal article" date="2014" name="Int. J. Syst. Evol. Microbiol.">
        <title>Phylogenomics and the dynamic genome evolution of the genus Streptococcus.</title>
        <authorList>
            <consortium name="The Broad Institute Genome Sequencing Platform"/>
            <person name="Richards V.P."/>
            <person name="Palmer S.R."/>
            <person name="Pavinski Bitar P.D."/>
            <person name="Qin X."/>
            <person name="Weinstock G.M."/>
            <person name="Highlander S.K."/>
            <person name="Town C.D."/>
            <person name="Burne R.A."/>
            <person name="Stanhope M.J."/>
        </authorList>
    </citation>
    <scope>NUCLEOTIDE SEQUENCE [LARGE SCALE GENOMIC DNA]</scope>
    <source>
        <strain evidence="12 13">2285-97</strain>
    </source>
</reference>
<evidence type="ECO:0000256" key="2">
    <source>
        <dbReference type="ARBA" id="ARBA00012296"/>
    </source>
</evidence>
<dbReference type="Proteomes" id="UP000005388">
    <property type="component" value="Unassembled WGS sequence"/>
</dbReference>
<name>G5KFG1_9STRE</name>
<dbReference type="STRING" id="764291.STRUR_1005"/>
<accession>G5KFG1</accession>
<dbReference type="PIRSF" id="PIRSF015950">
    <property type="entry name" value="Mev_P_decrbx"/>
    <property type="match status" value="1"/>
</dbReference>
<organism evidence="12 13">
    <name type="scientific">Streptococcus urinalis 2285-97</name>
    <dbReference type="NCBI Taxonomy" id="764291"/>
    <lineage>
        <taxon>Bacteria</taxon>
        <taxon>Bacillati</taxon>
        <taxon>Bacillota</taxon>
        <taxon>Bacilli</taxon>
        <taxon>Lactobacillales</taxon>
        <taxon>Streptococcaceae</taxon>
        <taxon>Streptococcus</taxon>
    </lineage>
</organism>
<dbReference type="RefSeq" id="WP_006739627.1">
    <property type="nucleotide sequence ID" value="NZ_AEUZ02000001.1"/>
</dbReference>
<dbReference type="InterPro" id="IPR014721">
    <property type="entry name" value="Ribsml_uS5_D2-typ_fold_subgr"/>
</dbReference>
<dbReference type="Gene3D" id="3.30.230.10">
    <property type="match status" value="1"/>
</dbReference>
<evidence type="ECO:0000256" key="6">
    <source>
        <dbReference type="ARBA" id="ARBA00022777"/>
    </source>
</evidence>
<sequence>MDRKTVTVKSYANIAIIKYWGKLDAKKMIPATSSISLTLENMYTETKLSLLENAKSDLFFIDNQEQSVDELKKASKVLDLFREDKNQFVKIETWNNMPTAAGLSSSSSGLSALVKAANQFFNKNLATRELAQIAKFASGSSSRSFYGPIAAWDKDSGDIFRVNTNLKMAMIMLVLTDQKKPISSREGMKLASETSTYFPKWVKESEVDYQNMLDYLAEDDFSAVGTLTEKNALAMHQTNKESKPAFNYLTQETYQAMDKIRELRQKGYECYFTMDAGPNVKVLCLERDLDKIAKLLENDYHIIKSKTVEL</sequence>
<dbReference type="GO" id="GO:0005829">
    <property type="term" value="C:cytosol"/>
    <property type="evidence" value="ECO:0007669"/>
    <property type="project" value="InterPro"/>
</dbReference>
<dbReference type="NCBIfam" id="TIGR01240">
    <property type="entry name" value="mevDPdecarb"/>
    <property type="match status" value="1"/>
</dbReference>
<dbReference type="InterPro" id="IPR020568">
    <property type="entry name" value="Ribosomal_Su5_D2-typ_SF"/>
</dbReference>
<feature type="domain" description="Diphosphomevalonate decarboxylase-like N-terminal" evidence="11">
    <location>
        <begin position="11"/>
        <end position="156"/>
    </location>
</feature>
<protein>
    <recommendedName>
        <fullName evidence="2">diphosphomevalonate decarboxylase</fullName>
        <ecNumber evidence="2">4.1.1.33</ecNumber>
    </recommendedName>
</protein>
<dbReference type="EC" id="4.1.1.33" evidence="2"/>
<dbReference type="InterPro" id="IPR053859">
    <property type="entry name" value="MVD-like_N"/>
</dbReference>
<keyword evidence="3" id="KW-0444">Lipid biosynthesis</keyword>
<evidence type="ECO:0000256" key="1">
    <source>
        <dbReference type="ARBA" id="ARBA00008831"/>
    </source>
</evidence>
<dbReference type="Gene3D" id="3.30.70.890">
    <property type="entry name" value="GHMP kinase, C-terminal domain"/>
    <property type="match status" value="1"/>
</dbReference>
<dbReference type="GO" id="GO:0005524">
    <property type="term" value="F:ATP binding"/>
    <property type="evidence" value="ECO:0007669"/>
    <property type="project" value="UniProtKB-KW"/>
</dbReference>
<comment type="similarity">
    <text evidence="1">Belongs to the diphosphomevalonate decarboxylase family.</text>
</comment>
<dbReference type="PANTHER" id="PTHR10977">
    <property type="entry name" value="DIPHOSPHOMEVALONATE DECARBOXYLASE"/>
    <property type="match status" value="1"/>
</dbReference>
<dbReference type="InterPro" id="IPR029765">
    <property type="entry name" value="Mev_diP_decarb"/>
</dbReference>
<evidence type="ECO:0000256" key="7">
    <source>
        <dbReference type="ARBA" id="ARBA00022840"/>
    </source>
</evidence>
<dbReference type="InterPro" id="IPR005935">
    <property type="entry name" value="Mev_decarb"/>
</dbReference>
<keyword evidence="13" id="KW-1185">Reference proteome</keyword>